<dbReference type="SUPFAM" id="SSF51126">
    <property type="entry name" value="Pectin lyase-like"/>
    <property type="match status" value="1"/>
</dbReference>
<evidence type="ECO:0000259" key="2">
    <source>
        <dbReference type="PROSITE" id="PS51688"/>
    </source>
</evidence>
<feature type="compositionally biased region" description="Basic and acidic residues" evidence="1">
    <location>
        <begin position="1"/>
        <end position="30"/>
    </location>
</feature>
<feature type="region of interest" description="Disordered" evidence="1">
    <location>
        <begin position="1"/>
        <end position="31"/>
    </location>
</feature>
<reference evidence="3" key="1">
    <citation type="submission" date="2020-09" db="EMBL/GenBank/DDBJ databases">
        <title>A novel bacterium of genus Paenibacillus, isolated from South China Sea.</title>
        <authorList>
            <person name="Huang H."/>
            <person name="Mo K."/>
            <person name="Hu Y."/>
        </authorList>
    </citation>
    <scope>NUCLEOTIDE SEQUENCE</scope>
    <source>
        <strain evidence="3">IB182363</strain>
    </source>
</reference>
<keyword evidence="4" id="KW-1185">Reference proteome</keyword>
<dbReference type="Proteomes" id="UP000639396">
    <property type="component" value="Unassembled WGS sequence"/>
</dbReference>
<dbReference type="InterPro" id="IPR011050">
    <property type="entry name" value="Pectin_lyase_fold/virulence"/>
</dbReference>
<dbReference type="Pfam" id="PF12708">
    <property type="entry name" value="Pect-lyase_RHGA_epim"/>
    <property type="match status" value="1"/>
</dbReference>
<protein>
    <submittedName>
        <fullName evidence="3">Tail fiber domain-containing protein</fullName>
    </submittedName>
</protein>
<dbReference type="AlphaFoldDB" id="A0A927C7J9"/>
<dbReference type="InterPro" id="IPR012334">
    <property type="entry name" value="Pectin_lyas_fold"/>
</dbReference>
<accession>A0A927C7J9</accession>
<dbReference type="Pfam" id="PF13884">
    <property type="entry name" value="Peptidase_S74"/>
    <property type="match status" value="1"/>
</dbReference>
<dbReference type="Gene3D" id="2.160.20.10">
    <property type="entry name" value="Single-stranded right-handed beta-helix, Pectin lyase-like"/>
    <property type="match status" value="1"/>
</dbReference>
<gene>
    <name evidence="3" type="ORF">IDH45_02225</name>
</gene>
<dbReference type="EMBL" id="JACXJA010000003">
    <property type="protein sequence ID" value="MBD2860800.1"/>
    <property type="molecule type" value="Genomic_DNA"/>
</dbReference>
<dbReference type="InterPro" id="IPR024535">
    <property type="entry name" value="RHGA/B-epi-like_pectate_lyase"/>
</dbReference>
<evidence type="ECO:0000256" key="1">
    <source>
        <dbReference type="SAM" id="MobiDB-lite"/>
    </source>
</evidence>
<name>A0A927C7J9_9BACL</name>
<feature type="domain" description="Peptidase S74" evidence="2">
    <location>
        <begin position="532"/>
        <end position="639"/>
    </location>
</feature>
<comment type="caution">
    <text evidence="3">The sequence shown here is derived from an EMBL/GenBank/DDBJ whole genome shotgun (WGS) entry which is preliminary data.</text>
</comment>
<dbReference type="Gene3D" id="1.10.10.10">
    <property type="entry name" value="Winged helix-like DNA-binding domain superfamily/Winged helix DNA-binding domain"/>
    <property type="match status" value="1"/>
</dbReference>
<dbReference type="InterPro" id="IPR006311">
    <property type="entry name" value="TAT_signal"/>
</dbReference>
<proteinExistence type="predicted"/>
<evidence type="ECO:0000313" key="4">
    <source>
        <dbReference type="Proteomes" id="UP000639396"/>
    </source>
</evidence>
<dbReference type="PROSITE" id="PS51688">
    <property type="entry name" value="ICA"/>
    <property type="match status" value="1"/>
</dbReference>
<evidence type="ECO:0000313" key="3">
    <source>
        <dbReference type="EMBL" id="MBD2860800.1"/>
    </source>
</evidence>
<organism evidence="3 4">
    <name type="scientific">Paenibacillus oceani</name>
    <dbReference type="NCBI Taxonomy" id="2772510"/>
    <lineage>
        <taxon>Bacteria</taxon>
        <taxon>Bacillati</taxon>
        <taxon>Bacillota</taxon>
        <taxon>Bacilli</taxon>
        <taxon>Bacillales</taxon>
        <taxon>Paenibacillaceae</taxon>
        <taxon>Paenibacillus</taxon>
    </lineage>
</organism>
<dbReference type="InterPro" id="IPR030392">
    <property type="entry name" value="S74_ICA"/>
</dbReference>
<dbReference type="PROSITE" id="PS51318">
    <property type="entry name" value="TAT"/>
    <property type="match status" value="1"/>
</dbReference>
<sequence length="640" mass="68208">MGNDHEIREKRPKSELMPDDNRCRGEETAKPHKRITRRTMLASLGITSAVLAAGGLNRLGGAGTVSAQWSVYGSGDGSVDKNGKTKPKELMALDYCIAVTLAGLRAMTDPDPSRIYYVTDAGQEGPFYYDAADLTSPDNNAGTVLVGAMGARFKRIVQGEVNVRWFGAKGDGLTDDTAKVQAALDTGLGVYVPEGRYRVSSTLIMRTPGQQMRGASKQGATIFNDSTDTRLLSVGDPAVNQNGMAPYSSIRDLGFEGNASTVAGITLFGKQSANATWKDASKNVSLSNLVINHVGAGTALEVFTWSNTITGLTLYTGNKAGIVTMWESNANNWSHLYITGCAQESIVVGGQGVTRGNSFTSVVVQQSGGPSGAIDIRQAENVLLQGLYSEANNRKGAPCVVNVQDSASAVSVRNVNHLGGGAIVVRNAGTGTIIENVVSSNLTGAIVQVTGTKAVTFTSDVRYMDGVVPRGAVYADLSANKMSLFFDGRKLTAAEIIIEGHLRPSDDNVRNLGSSANRWAAVYSSTGVVTTSDGKLKTDISDETLGLEFVNKWRPRVYKRSDNGDAQLPHHGFIAQEFKAVLDEFGVEHAAYVEEPLTDEAGRDTGTVRCGLRYEQLIAHLTLAVQQLSQQVRELKAGQL</sequence>
<dbReference type="InterPro" id="IPR036388">
    <property type="entry name" value="WH-like_DNA-bd_sf"/>
</dbReference>
<dbReference type="RefSeq" id="WP_190924254.1">
    <property type="nucleotide sequence ID" value="NZ_JACXJA010000003.1"/>
</dbReference>